<organism evidence="5 6">
    <name type="scientific">Mycobacteroides immunogenum</name>
    <dbReference type="NCBI Taxonomy" id="83262"/>
    <lineage>
        <taxon>Bacteria</taxon>
        <taxon>Bacillati</taxon>
        <taxon>Actinomycetota</taxon>
        <taxon>Actinomycetes</taxon>
        <taxon>Mycobacteriales</taxon>
        <taxon>Mycobacteriaceae</taxon>
        <taxon>Mycobacteroides</taxon>
    </lineage>
</organism>
<dbReference type="PANTHER" id="PTHR46796">
    <property type="entry name" value="HTH-TYPE TRANSCRIPTIONAL ACTIVATOR RHAS-RELATED"/>
    <property type="match status" value="1"/>
</dbReference>
<keyword evidence="1" id="KW-0805">Transcription regulation</keyword>
<dbReference type="InterPro" id="IPR018060">
    <property type="entry name" value="HTH_AraC"/>
</dbReference>
<keyword evidence="2" id="KW-0238">DNA-binding</keyword>
<comment type="caution">
    <text evidence="5">The sequence shown here is derived from an EMBL/GenBank/DDBJ whole genome shotgun (WGS) entry which is preliminary data.</text>
</comment>
<evidence type="ECO:0000256" key="3">
    <source>
        <dbReference type="ARBA" id="ARBA00023163"/>
    </source>
</evidence>
<dbReference type="AlphaFoldDB" id="A0A179V9Y6"/>
<dbReference type="RefSeq" id="WP_064630773.1">
    <property type="nucleotide sequence ID" value="NZ_LQYE01000027.1"/>
</dbReference>
<dbReference type="Gene3D" id="1.10.10.60">
    <property type="entry name" value="Homeodomain-like"/>
    <property type="match status" value="1"/>
</dbReference>
<feature type="domain" description="HTH araC/xylS-type" evidence="4">
    <location>
        <begin position="235"/>
        <end position="336"/>
    </location>
</feature>
<reference evidence="5 6" key="1">
    <citation type="submission" date="2016-01" db="EMBL/GenBank/DDBJ databases">
        <title>Mycobacterium immunogenum strain CD11_6 genome sequencing and assembly.</title>
        <authorList>
            <person name="Kaur G."/>
            <person name="Nair G.R."/>
            <person name="Mayilraj S."/>
        </authorList>
    </citation>
    <scope>NUCLEOTIDE SEQUENCE [LARGE SCALE GENOMIC DNA]</scope>
    <source>
        <strain evidence="5 6">CD11-6</strain>
    </source>
</reference>
<proteinExistence type="predicted"/>
<evidence type="ECO:0000313" key="6">
    <source>
        <dbReference type="Proteomes" id="UP000186919"/>
    </source>
</evidence>
<evidence type="ECO:0000256" key="2">
    <source>
        <dbReference type="ARBA" id="ARBA00023125"/>
    </source>
</evidence>
<dbReference type="EMBL" id="LQYE01000027">
    <property type="protein sequence ID" value="OAT67962.1"/>
    <property type="molecule type" value="Genomic_DNA"/>
</dbReference>
<dbReference type="InterPro" id="IPR009057">
    <property type="entry name" value="Homeodomain-like_sf"/>
</dbReference>
<dbReference type="InterPro" id="IPR050204">
    <property type="entry name" value="AraC_XylS_family_regulators"/>
</dbReference>
<sequence length="349" mass="38574">MPPESNIAGPQSSILASGSRTPLLLSHQKLITSDVEEATIVIGRALTPFSMRVDGPQLAARLNSLQLDQIGLYYLDYGSTVQILPQETDDFFLVQFPLAGTSTVKSGPESVRNDVGTGSVLSPSRGFFMHWYSGTPHLILRIDRAALETHLTALLGHRPESPLRFDLRMDLRAPSIVAFRSVLDMLLREVESQSTVMAFDQMRSLLLSRLLLAQPNTSSDALHSHVPRIPSRLVRTAVETMENRAGEPITVEQVAADCGVGLRSLQLVFREHLGVAPSQYLRQVRLRKAAEELARSDSEETSVADVAIRWGFVHQGRFAAYYKAEFGETPSATLRSSQRGHPLLNVRPR</sequence>
<dbReference type="PROSITE" id="PS00041">
    <property type="entry name" value="HTH_ARAC_FAMILY_1"/>
    <property type="match status" value="1"/>
</dbReference>
<dbReference type="Pfam" id="PF12833">
    <property type="entry name" value="HTH_18"/>
    <property type="match status" value="1"/>
</dbReference>
<dbReference type="GO" id="GO:0043565">
    <property type="term" value="F:sequence-specific DNA binding"/>
    <property type="evidence" value="ECO:0007669"/>
    <property type="project" value="InterPro"/>
</dbReference>
<dbReference type="PANTHER" id="PTHR46796:SF12">
    <property type="entry name" value="HTH-TYPE DNA-BINDING TRANSCRIPTIONAL ACTIVATOR EUTR"/>
    <property type="match status" value="1"/>
</dbReference>
<evidence type="ECO:0000259" key="4">
    <source>
        <dbReference type="PROSITE" id="PS01124"/>
    </source>
</evidence>
<dbReference type="InterPro" id="IPR035418">
    <property type="entry name" value="AraC-bd_2"/>
</dbReference>
<protein>
    <recommendedName>
        <fullName evidence="4">HTH araC/xylS-type domain-containing protein</fullName>
    </recommendedName>
</protein>
<evidence type="ECO:0000256" key="1">
    <source>
        <dbReference type="ARBA" id="ARBA00023015"/>
    </source>
</evidence>
<dbReference type="SMART" id="SM00342">
    <property type="entry name" value="HTH_ARAC"/>
    <property type="match status" value="1"/>
</dbReference>
<dbReference type="Pfam" id="PF14525">
    <property type="entry name" value="AraC_binding_2"/>
    <property type="match status" value="1"/>
</dbReference>
<dbReference type="SUPFAM" id="SSF46689">
    <property type="entry name" value="Homeodomain-like"/>
    <property type="match status" value="2"/>
</dbReference>
<dbReference type="Proteomes" id="UP000186919">
    <property type="component" value="Unassembled WGS sequence"/>
</dbReference>
<dbReference type="InterPro" id="IPR018062">
    <property type="entry name" value="HTH_AraC-typ_CS"/>
</dbReference>
<accession>A0A179V9Y6</accession>
<dbReference type="GO" id="GO:0003700">
    <property type="term" value="F:DNA-binding transcription factor activity"/>
    <property type="evidence" value="ECO:0007669"/>
    <property type="project" value="InterPro"/>
</dbReference>
<keyword evidence="3" id="KW-0804">Transcription</keyword>
<dbReference type="PROSITE" id="PS01124">
    <property type="entry name" value="HTH_ARAC_FAMILY_2"/>
    <property type="match status" value="1"/>
</dbReference>
<name>A0A179V9Y6_9MYCO</name>
<evidence type="ECO:0000313" key="5">
    <source>
        <dbReference type="EMBL" id="OAT67962.1"/>
    </source>
</evidence>
<gene>
    <name evidence="5" type="ORF">AWB85_08810</name>
</gene>